<keyword evidence="1" id="KW-0472">Membrane</keyword>
<dbReference type="GO" id="GO:0005337">
    <property type="term" value="F:nucleoside transmembrane transporter activity"/>
    <property type="evidence" value="ECO:0007669"/>
    <property type="project" value="InterPro"/>
</dbReference>
<reference evidence="2 3" key="1">
    <citation type="submission" date="2018-12" db="EMBL/GenBank/DDBJ databases">
        <authorList>
            <consortium name="Pathogen Informatics"/>
        </authorList>
    </citation>
    <scope>NUCLEOTIDE SEQUENCE [LARGE SCALE GENOMIC DNA]</scope>
    <source>
        <strain evidence="2 3">NCTC10047</strain>
    </source>
</reference>
<evidence type="ECO:0000256" key="1">
    <source>
        <dbReference type="SAM" id="Phobius"/>
    </source>
</evidence>
<accession>A0A447QYL7</accession>
<proteinExistence type="predicted"/>
<evidence type="ECO:0000313" key="3">
    <source>
        <dbReference type="Proteomes" id="UP000275676"/>
    </source>
</evidence>
<protein>
    <submittedName>
        <fullName evidence="2">Nucleoside permease</fullName>
    </submittedName>
</protein>
<evidence type="ECO:0000313" key="2">
    <source>
        <dbReference type="EMBL" id="VEA75118.1"/>
    </source>
</evidence>
<dbReference type="Pfam" id="PF03825">
    <property type="entry name" value="Nuc_H_symport"/>
    <property type="match status" value="1"/>
</dbReference>
<dbReference type="GO" id="GO:0016020">
    <property type="term" value="C:membrane"/>
    <property type="evidence" value="ECO:0007669"/>
    <property type="project" value="InterPro"/>
</dbReference>
<dbReference type="AlphaFoldDB" id="A0A447QYL7"/>
<feature type="transmembrane region" description="Helical" evidence="1">
    <location>
        <begin position="20"/>
        <end position="42"/>
    </location>
</feature>
<dbReference type="InterPro" id="IPR004740">
    <property type="entry name" value="Nuc_H_symport"/>
</dbReference>
<name>A0A447QYL7_SALER</name>
<dbReference type="EMBL" id="LR134156">
    <property type="protein sequence ID" value="VEA75118.1"/>
    <property type="molecule type" value="Genomic_DNA"/>
</dbReference>
<gene>
    <name evidence="2" type="primary">nupG_1</name>
    <name evidence="2" type="ORF">NCTC10047_00932</name>
</gene>
<keyword evidence="1" id="KW-1133">Transmembrane helix</keyword>
<organism evidence="2 3">
    <name type="scientific">Salmonella enterica subsp. arizonae</name>
    <dbReference type="NCBI Taxonomy" id="59203"/>
    <lineage>
        <taxon>Bacteria</taxon>
        <taxon>Pseudomonadati</taxon>
        <taxon>Pseudomonadota</taxon>
        <taxon>Gammaproteobacteria</taxon>
        <taxon>Enterobacterales</taxon>
        <taxon>Enterobacteriaceae</taxon>
        <taxon>Salmonella</taxon>
    </lineage>
</organism>
<sequence>MVEYYTQNGITDWQTVWLIFAGYSLVLAFAFVALFNINMFAFRRVLNPSRINSCPISQAG</sequence>
<keyword evidence="1" id="KW-0812">Transmembrane</keyword>
<dbReference type="Proteomes" id="UP000275676">
    <property type="component" value="Chromosome"/>
</dbReference>